<dbReference type="SUPFAM" id="SSF56563">
    <property type="entry name" value="Major capsid protein gp5"/>
    <property type="match status" value="1"/>
</dbReference>
<organism evidence="1 2">
    <name type="scientific">Biomphalaria pfeifferi</name>
    <name type="common">Bloodfluke planorb</name>
    <name type="synonym">Freshwater snail</name>
    <dbReference type="NCBI Taxonomy" id="112525"/>
    <lineage>
        <taxon>Eukaryota</taxon>
        <taxon>Metazoa</taxon>
        <taxon>Spiralia</taxon>
        <taxon>Lophotrochozoa</taxon>
        <taxon>Mollusca</taxon>
        <taxon>Gastropoda</taxon>
        <taxon>Heterobranchia</taxon>
        <taxon>Euthyneura</taxon>
        <taxon>Panpulmonata</taxon>
        <taxon>Hygrophila</taxon>
        <taxon>Lymnaeoidea</taxon>
        <taxon>Planorbidae</taxon>
        <taxon>Biomphalaria</taxon>
    </lineage>
</organism>
<accession>A0AAD8ETN8</accession>
<evidence type="ECO:0000313" key="2">
    <source>
        <dbReference type="Proteomes" id="UP001233172"/>
    </source>
</evidence>
<sequence length="394" mass="44005">MSELNGKVQSIVMGLDAVRREKKRDISLRDYMTEEFEDRSVEHLYFDNDIDPRTTTLSDLFANDDKKYLSVEIVRDGIKRGMGTSLREKISQARESLATTQGGTITTDRSTYITPETILDPVQRGNVQASFYQDLIIEDVPVTSDSATMPQIDLSDSEVKEKTEGSTIETGYVVYGSKKVELKTRGRGLKISYEALRRHTLNFVAIYFEHLGRRLGSRLNQDLVNVLVNGDQTDGSESAPVIGVTTVNTLTYADVTRAFIRLSILGIMPNAIVASEKMANIWLNLPEVKNRQVGTPIINSQLKSMIPSDLDVYVAPNMDADHLMLVDSSQAAVQLTELPLLLETDKIISKQLQETYATTVTGFANVQRDGRMIIDVGEDFNVLNFSTYSWLAIN</sequence>
<dbReference type="Pfam" id="PF25209">
    <property type="entry name" value="Phage_capsid_4"/>
    <property type="match status" value="1"/>
</dbReference>
<comment type="caution">
    <text evidence="1">The sequence shown here is derived from an EMBL/GenBank/DDBJ whole genome shotgun (WGS) entry which is preliminary data.</text>
</comment>
<gene>
    <name evidence="1" type="ORF">Bpfe_031030</name>
</gene>
<name>A0AAD8ETN8_BIOPF</name>
<keyword evidence="2" id="KW-1185">Reference proteome</keyword>
<evidence type="ECO:0000313" key="1">
    <source>
        <dbReference type="EMBL" id="KAK0039545.1"/>
    </source>
</evidence>
<dbReference type="AlphaFoldDB" id="A0AAD8ETN8"/>
<dbReference type="EMBL" id="JASAOG010000440">
    <property type="protein sequence ID" value="KAK0039545.1"/>
    <property type="molecule type" value="Genomic_DNA"/>
</dbReference>
<proteinExistence type="predicted"/>
<dbReference type="Proteomes" id="UP001233172">
    <property type="component" value="Unassembled WGS sequence"/>
</dbReference>
<reference evidence="1" key="1">
    <citation type="journal article" date="2023" name="PLoS Negl. Trop. Dis.">
        <title>A genome sequence for Biomphalaria pfeifferi, the major vector snail for the human-infecting parasite Schistosoma mansoni.</title>
        <authorList>
            <person name="Bu L."/>
            <person name="Lu L."/>
            <person name="Laidemitt M.R."/>
            <person name="Zhang S.M."/>
            <person name="Mutuku M."/>
            <person name="Mkoji G."/>
            <person name="Steinauer M."/>
            <person name="Loker E.S."/>
        </authorList>
    </citation>
    <scope>NUCLEOTIDE SEQUENCE</scope>
    <source>
        <strain evidence="1">KasaAsao</strain>
    </source>
</reference>
<protein>
    <submittedName>
        <fullName evidence="1">Phage major capsid protein</fullName>
    </submittedName>
</protein>
<reference evidence="1" key="2">
    <citation type="submission" date="2023-04" db="EMBL/GenBank/DDBJ databases">
        <authorList>
            <person name="Bu L."/>
            <person name="Lu L."/>
            <person name="Laidemitt M.R."/>
            <person name="Zhang S.M."/>
            <person name="Mutuku M."/>
            <person name="Mkoji G."/>
            <person name="Steinauer M."/>
            <person name="Loker E.S."/>
        </authorList>
    </citation>
    <scope>NUCLEOTIDE SEQUENCE</scope>
    <source>
        <strain evidence="1">KasaAsao</strain>
        <tissue evidence="1">Whole Snail</tissue>
    </source>
</reference>